<dbReference type="InterPro" id="IPR029787">
    <property type="entry name" value="Nucleotide_cyclase"/>
</dbReference>
<evidence type="ECO:0000313" key="2">
    <source>
        <dbReference type="EMBL" id="MBK8524185.1"/>
    </source>
</evidence>
<accession>A0A9D7K0K2</accession>
<dbReference type="Pfam" id="PF00498">
    <property type="entry name" value="FHA"/>
    <property type="match status" value="1"/>
</dbReference>
<sequence>MNKETLSILCADLSGSERLYEKLSPSEAAHAIGRCEKRIVQTLEGFHGRLARCSDSRVLAYFSDTDDALHSAVEIQRRVAALPPLSGVALEIRVGVCVGHASNEMRFFENKVGNAAVSLSGFAEPGQVLLSVPKRTQGFEWNGVAARSRPEVSLSSGKRKLGVFEIDWRGLGGAYMKVAPANDEATRLFIHFNGTTCELNTGHPLLSIGRLNSCGLLLHRDCCSRVHAKIERRGDTYVLIDQSTNGTFVLPEGGTEHALRKHEIVLSGRGKISFGKPFSVEKEDADNAEWAHYVIAGAAAPSRF</sequence>
<dbReference type="CDD" id="cd00060">
    <property type="entry name" value="FHA"/>
    <property type="match status" value="1"/>
</dbReference>
<name>A0A9D7K0K2_9PROT</name>
<evidence type="ECO:0000313" key="3">
    <source>
        <dbReference type="Proteomes" id="UP000886689"/>
    </source>
</evidence>
<comment type="caution">
    <text evidence="2">The sequence shown here is derived from an EMBL/GenBank/DDBJ whole genome shotgun (WGS) entry which is preliminary data.</text>
</comment>
<dbReference type="SUPFAM" id="SSF55073">
    <property type="entry name" value="Nucleotide cyclase"/>
    <property type="match status" value="1"/>
</dbReference>
<dbReference type="Proteomes" id="UP000886689">
    <property type="component" value="Unassembled WGS sequence"/>
</dbReference>
<dbReference type="AlphaFoldDB" id="A0A9D7K0K2"/>
<dbReference type="PROSITE" id="PS50006">
    <property type="entry name" value="FHA_DOMAIN"/>
    <property type="match status" value="1"/>
</dbReference>
<dbReference type="SMART" id="SM00240">
    <property type="entry name" value="FHA"/>
    <property type="match status" value="1"/>
</dbReference>
<dbReference type="InterPro" id="IPR008984">
    <property type="entry name" value="SMAD_FHA_dom_sf"/>
</dbReference>
<protein>
    <submittedName>
        <fullName evidence="2">FHA domain-containing protein</fullName>
    </submittedName>
</protein>
<feature type="domain" description="FHA" evidence="1">
    <location>
        <begin position="206"/>
        <end position="249"/>
    </location>
</feature>
<dbReference type="Gene3D" id="3.30.70.1230">
    <property type="entry name" value="Nucleotide cyclase"/>
    <property type="match status" value="1"/>
</dbReference>
<gene>
    <name evidence="2" type="ORF">IPL58_08670</name>
</gene>
<dbReference type="EMBL" id="JADJUC010000007">
    <property type="protein sequence ID" value="MBK8524185.1"/>
    <property type="molecule type" value="Genomic_DNA"/>
</dbReference>
<dbReference type="SUPFAM" id="SSF49879">
    <property type="entry name" value="SMAD/FHA domain"/>
    <property type="match status" value="1"/>
</dbReference>
<dbReference type="InterPro" id="IPR000253">
    <property type="entry name" value="FHA_dom"/>
</dbReference>
<reference evidence="2" key="1">
    <citation type="submission" date="2020-10" db="EMBL/GenBank/DDBJ databases">
        <title>Connecting structure to function with the recovery of over 1000 high-quality activated sludge metagenome-assembled genomes encoding full-length rRNA genes using long-read sequencing.</title>
        <authorList>
            <person name="Singleton C.M."/>
            <person name="Petriglieri F."/>
            <person name="Kristensen J.M."/>
            <person name="Kirkegaard R.H."/>
            <person name="Michaelsen T.Y."/>
            <person name="Andersen M.H."/>
            <person name="Karst S.M."/>
            <person name="Dueholm M.S."/>
            <person name="Nielsen P.H."/>
            <person name="Albertsen M."/>
        </authorList>
    </citation>
    <scope>NUCLEOTIDE SEQUENCE</scope>
    <source>
        <strain evidence="2">Hirt_18-Q3-R61-65_BATAC.395</strain>
    </source>
</reference>
<evidence type="ECO:0000259" key="1">
    <source>
        <dbReference type="PROSITE" id="PS50006"/>
    </source>
</evidence>
<organism evidence="2 3">
    <name type="scientific">Candidatus Proximibacter danicus</name>
    <dbReference type="NCBI Taxonomy" id="2954365"/>
    <lineage>
        <taxon>Bacteria</taxon>
        <taxon>Pseudomonadati</taxon>
        <taxon>Pseudomonadota</taxon>
        <taxon>Betaproteobacteria</taxon>
        <taxon>Candidatus Proximibacter</taxon>
    </lineage>
</organism>
<dbReference type="Gene3D" id="2.60.200.20">
    <property type="match status" value="1"/>
</dbReference>
<proteinExistence type="predicted"/>